<organism evidence="3 4">
    <name type="scientific">Flavobacterium supellecticarium</name>
    <dbReference type="NCBI Taxonomy" id="2565924"/>
    <lineage>
        <taxon>Bacteria</taxon>
        <taxon>Pseudomonadati</taxon>
        <taxon>Bacteroidota</taxon>
        <taxon>Flavobacteriia</taxon>
        <taxon>Flavobacteriales</taxon>
        <taxon>Flavobacteriaceae</taxon>
        <taxon>Flavobacterium</taxon>
    </lineage>
</organism>
<evidence type="ECO:0000259" key="2">
    <source>
        <dbReference type="SMART" id="SM00850"/>
    </source>
</evidence>
<feature type="transmembrane region" description="Helical" evidence="1">
    <location>
        <begin position="50"/>
        <end position="73"/>
    </location>
</feature>
<keyword evidence="1" id="KW-0812">Transmembrane</keyword>
<dbReference type="SMART" id="SM00850">
    <property type="entry name" value="LytTR"/>
    <property type="match status" value="1"/>
</dbReference>
<dbReference type="Gene3D" id="2.40.50.1020">
    <property type="entry name" value="LytTr DNA-binding domain"/>
    <property type="match status" value="1"/>
</dbReference>
<evidence type="ECO:0000313" key="4">
    <source>
        <dbReference type="Proteomes" id="UP000307507"/>
    </source>
</evidence>
<proteinExistence type="predicted"/>
<feature type="domain" description="HTH LytTR-type" evidence="2">
    <location>
        <begin position="182"/>
        <end position="283"/>
    </location>
</feature>
<dbReference type="Proteomes" id="UP000307507">
    <property type="component" value="Unassembled WGS sequence"/>
</dbReference>
<name>A0A4S4A3J8_9FLAO</name>
<feature type="transmembrane region" description="Helical" evidence="1">
    <location>
        <begin position="12"/>
        <end position="30"/>
    </location>
</feature>
<keyword evidence="4" id="KW-1185">Reference proteome</keyword>
<keyword evidence="1" id="KW-0472">Membrane</keyword>
<dbReference type="RefSeq" id="WP_136401529.1">
    <property type="nucleotide sequence ID" value="NZ_SSNZ01000001.1"/>
</dbReference>
<dbReference type="InterPro" id="IPR007492">
    <property type="entry name" value="LytTR_DNA-bd_dom"/>
</dbReference>
<dbReference type="OrthoDB" id="1249553at2"/>
<accession>A0A4S4A3J8</accession>
<evidence type="ECO:0000313" key="3">
    <source>
        <dbReference type="EMBL" id="THF53004.1"/>
    </source>
</evidence>
<feature type="transmembrane region" description="Helical" evidence="1">
    <location>
        <begin position="115"/>
        <end position="139"/>
    </location>
</feature>
<reference evidence="3 4" key="1">
    <citation type="submission" date="2019-04" db="EMBL/GenBank/DDBJ databases">
        <title>Flavobacterium sp. nov. isolated from construction timber.</title>
        <authorList>
            <person name="Lin S.-Y."/>
            <person name="Chang C.-T."/>
            <person name="Young C.-C."/>
        </authorList>
    </citation>
    <scope>NUCLEOTIDE SEQUENCE [LARGE SCALE GENOMIC DNA]</scope>
    <source>
        <strain evidence="3 4">CC-CTC003</strain>
    </source>
</reference>
<dbReference type="EMBL" id="SSNZ01000001">
    <property type="protein sequence ID" value="THF53004.1"/>
    <property type="molecule type" value="Genomic_DNA"/>
</dbReference>
<keyword evidence="1" id="KW-1133">Transmembrane helix</keyword>
<feature type="transmembrane region" description="Helical" evidence="1">
    <location>
        <begin position="80"/>
        <end position="103"/>
    </location>
</feature>
<comment type="caution">
    <text evidence="3">The sequence shown here is derived from an EMBL/GenBank/DDBJ whole genome shotgun (WGS) entry which is preliminary data.</text>
</comment>
<dbReference type="AlphaFoldDB" id="A0A4S4A3J8"/>
<gene>
    <name evidence="3" type="ORF">E6C50_02000</name>
</gene>
<evidence type="ECO:0000256" key="1">
    <source>
        <dbReference type="SAM" id="Phobius"/>
    </source>
</evidence>
<dbReference type="Pfam" id="PF04397">
    <property type="entry name" value="LytTR"/>
    <property type="match status" value="1"/>
</dbReference>
<dbReference type="GO" id="GO:0003677">
    <property type="term" value="F:DNA binding"/>
    <property type="evidence" value="ECO:0007669"/>
    <property type="project" value="InterPro"/>
</dbReference>
<protein>
    <submittedName>
        <fullName evidence="3">LytTR family transcriptional regulator</fullName>
    </submittedName>
</protein>
<sequence length="291" mass="33487">MPLPTYLKRSSQLAISFVAALYITFHGRSINFGEAILCWDFYISLVPSVAAAYGMIWLIQTFMIWLDGIVLWTDKFLQRLVLQIVLGIILPSLFDLLLFYILFTSTGRDIVESGFLLVDYPIVVAFVILMNMLLVVLFYRHLHKRALESGALTVPFESDNFDSNEVPENKDEQVVLEIEYYGRSYQLDVVEDIIMFATVNKQVRVFTLTNKSYPINLSLASLREKYTSLKYCQISRGVIINMSFVTAYKIGEKRDTLELALDENMLKLIPNSTYLIVTKDNITTIESFFRK</sequence>